<gene>
    <name evidence="1" type="ORF">G7066_10785</name>
</gene>
<accession>A0ABX6JYC6</accession>
<protein>
    <submittedName>
        <fullName evidence="1">Uncharacterized protein</fullName>
    </submittedName>
</protein>
<keyword evidence="2" id="KW-1185">Reference proteome</keyword>
<dbReference type="Proteomes" id="UP000503441">
    <property type="component" value="Chromosome"/>
</dbReference>
<reference evidence="1 2" key="1">
    <citation type="submission" date="2020-03" db="EMBL/GenBank/DDBJ databases">
        <title>Leucobacter sp. nov., isolated from beetles.</title>
        <authorList>
            <person name="Hyun D.-W."/>
            <person name="Bae J.-W."/>
        </authorList>
    </citation>
    <scope>NUCLEOTIDE SEQUENCE [LARGE SCALE GENOMIC DNA]</scope>
    <source>
        <strain evidence="1 2">HDW9A</strain>
    </source>
</reference>
<organism evidence="1 2">
    <name type="scientific">Leucobacter coleopterorum</name>
    <dbReference type="NCBI Taxonomy" id="2714933"/>
    <lineage>
        <taxon>Bacteria</taxon>
        <taxon>Bacillati</taxon>
        <taxon>Actinomycetota</taxon>
        <taxon>Actinomycetes</taxon>
        <taxon>Micrococcales</taxon>
        <taxon>Microbacteriaceae</taxon>
        <taxon>Leucobacter</taxon>
    </lineage>
</organism>
<name>A0ABX6JYC6_9MICO</name>
<evidence type="ECO:0000313" key="1">
    <source>
        <dbReference type="EMBL" id="QIM18946.1"/>
    </source>
</evidence>
<dbReference type="EMBL" id="CP049933">
    <property type="protein sequence ID" value="QIM18946.1"/>
    <property type="molecule type" value="Genomic_DNA"/>
</dbReference>
<evidence type="ECO:0000313" key="2">
    <source>
        <dbReference type="Proteomes" id="UP000503441"/>
    </source>
</evidence>
<dbReference type="RefSeq" id="WP_166331029.1">
    <property type="nucleotide sequence ID" value="NZ_CP049933.1"/>
</dbReference>
<proteinExistence type="predicted"/>
<sequence length="74" mass="8025">MSGSKKVLFPAVAILDDPLDEARLFFLGEWWGSGENCLSVGDQQGSDQAAKHAGGIIGLDDCSREQRDSTLNNW</sequence>